<dbReference type="AlphaFoldDB" id="A0A9N9JZL7"/>
<gene>
    <name evidence="1" type="ORF">DERYTH_LOCUS23979</name>
</gene>
<dbReference type="EMBL" id="CAJVPY010038365">
    <property type="protein sequence ID" value="CAG8803866.1"/>
    <property type="molecule type" value="Genomic_DNA"/>
</dbReference>
<evidence type="ECO:0000313" key="2">
    <source>
        <dbReference type="Proteomes" id="UP000789405"/>
    </source>
</evidence>
<dbReference type="Proteomes" id="UP000789405">
    <property type="component" value="Unassembled WGS sequence"/>
</dbReference>
<reference evidence="1" key="1">
    <citation type="submission" date="2021-06" db="EMBL/GenBank/DDBJ databases">
        <authorList>
            <person name="Kallberg Y."/>
            <person name="Tangrot J."/>
            <person name="Rosling A."/>
        </authorList>
    </citation>
    <scope>NUCLEOTIDE SEQUENCE</scope>
    <source>
        <strain evidence="1">MA453B</strain>
    </source>
</reference>
<evidence type="ECO:0000313" key="1">
    <source>
        <dbReference type="EMBL" id="CAG8803866.1"/>
    </source>
</evidence>
<protein>
    <submittedName>
        <fullName evidence="1">2667_t:CDS:1</fullName>
    </submittedName>
</protein>
<accession>A0A9N9JZL7</accession>
<organism evidence="1 2">
    <name type="scientific">Dentiscutata erythropus</name>
    <dbReference type="NCBI Taxonomy" id="1348616"/>
    <lineage>
        <taxon>Eukaryota</taxon>
        <taxon>Fungi</taxon>
        <taxon>Fungi incertae sedis</taxon>
        <taxon>Mucoromycota</taxon>
        <taxon>Glomeromycotina</taxon>
        <taxon>Glomeromycetes</taxon>
        <taxon>Diversisporales</taxon>
        <taxon>Gigasporaceae</taxon>
        <taxon>Dentiscutata</taxon>
    </lineage>
</organism>
<proteinExistence type="predicted"/>
<feature type="non-terminal residue" evidence="1">
    <location>
        <position position="1"/>
    </location>
</feature>
<comment type="caution">
    <text evidence="1">The sequence shown here is derived from an EMBL/GenBank/DDBJ whole genome shotgun (WGS) entry which is preliminary data.</text>
</comment>
<keyword evidence="2" id="KW-1185">Reference proteome</keyword>
<sequence length="89" mass="10422">EIFEDDNELDFEEEEQKEIHFLEFKNFDSFFNVTDTELRQVLEIEVTVEVPCLSGSSEQIDDSDQDFDIESILNNALKRNSSNITEIIE</sequence>
<name>A0A9N9JZL7_9GLOM</name>